<dbReference type="PROSITE" id="PS50102">
    <property type="entry name" value="RRM"/>
    <property type="match status" value="2"/>
</dbReference>
<protein>
    <recommendedName>
        <fullName evidence="3">RRM domain-containing protein</fullName>
    </recommendedName>
</protein>
<sequence length="239" mass="27149">MTTPEVSQRLQDLVNTTGYEITQRCGQRFYGPPPNWSDTDRPERGCEVFVGRLPRDLFEDELVPVMSSVAPIYQLRLIMDFSGTNKGFAFVTYTRRWAAIQAIRQLNNYEIRPNHRIGVTQSLDNCRLFLGNLPLNKTRQEVEEEISSKTKGVVNVIVYYNSYESIPNGSNGCDGQPKTRGFAFVEYESHRAAAMARKCLLPGSKSGKVSLFGVQVTLDWAIPEQRADKQLMDRTECRP</sequence>
<dbReference type="InterPro" id="IPR012677">
    <property type="entry name" value="Nucleotide-bd_a/b_plait_sf"/>
</dbReference>
<dbReference type="AlphaFoldDB" id="A0A7R9PWL7"/>
<evidence type="ECO:0000259" key="3">
    <source>
        <dbReference type="PROSITE" id="PS50102"/>
    </source>
</evidence>
<evidence type="ECO:0000313" key="5">
    <source>
        <dbReference type="Proteomes" id="UP000759131"/>
    </source>
</evidence>
<dbReference type="InterPro" id="IPR035979">
    <property type="entry name" value="RBD_domain_sf"/>
</dbReference>
<proteinExistence type="predicted"/>
<keyword evidence="5" id="KW-1185">Reference proteome</keyword>
<dbReference type="PANTHER" id="PTHR21245">
    <property type="entry name" value="HETEROGENEOUS NUCLEAR RIBONUCLEOPROTEIN"/>
    <property type="match status" value="1"/>
</dbReference>
<dbReference type="SUPFAM" id="SSF54928">
    <property type="entry name" value="RNA-binding domain, RBD"/>
    <property type="match status" value="1"/>
</dbReference>
<accession>A0A7R9PWL7</accession>
<dbReference type="OrthoDB" id="3800936at2759"/>
<dbReference type="Proteomes" id="UP000759131">
    <property type="component" value="Unassembled WGS sequence"/>
</dbReference>
<dbReference type="EMBL" id="OC856257">
    <property type="protein sequence ID" value="CAD7623476.1"/>
    <property type="molecule type" value="Genomic_DNA"/>
</dbReference>
<keyword evidence="1 2" id="KW-0694">RNA-binding</keyword>
<gene>
    <name evidence="4" type="ORF">OSB1V03_LOCUS3932</name>
</gene>
<dbReference type="SMART" id="SM00360">
    <property type="entry name" value="RRM"/>
    <property type="match status" value="2"/>
</dbReference>
<evidence type="ECO:0000313" key="4">
    <source>
        <dbReference type="EMBL" id="CAD7623476.1"/>
    </source>
</evidence>
<organism evidence="4">
    <name type="scientific">Medioppia subpectinata</name>
    <dbReference type="NCBI Taxonomy" id="1979941"/>
    <lineage>
        <taxon>Eukaryota</taxon>
        <taxon>Metazoa</taxon>
        <taxon>Ecdysozoa</taxon>
        <taxon>Arthropoda</taxon>
        <taxon>Chelicerata</taxon>
        <taxon>Arachnida</taxon>
        <taxon>Acari</taxon>
        <taxon>Acariformes</taxon>
        <taxon>Sarcoptiformes</taxon>
        <taxon>Oribatida</taxon>
        <taxon>Brachypylina</taxon>
        <taxon>Oppioidea</taxon>
        <taxon>Oppiidae</taxon>
        <taxon>Medioppia</taxon>
    </lineage>
</organism>
<evidence type="ECO:0000256" key="1">
    <source>
        <dbReference type="ARBA" id="ARBA00022884"/>
    </source>
</evidence>
<dbReference type="FunFam" id="3.30.70.330:FF:000022">
    <property type="entry name" value="APOBEC1 complementation factor isoform X1"/>
    <property type="match status" value="1"/>
</dbReference>
<dbReference type="Pfam" id="PF00076">
    <property type="entry name" value="RRM_1"/>
    <property type="match status" value="1"/>
</dbReference>
<feature type="domain" description="RRM" evidence="3">
    <location>
        <begin position="126"/>
        <end position="223"/>
    </location>
</feature>
<dbReference type="Gene3D" id="3.30.70.330">
    <property type="match status" value="2"/>
</dbReference>
<feature type="domain" description="RRM" evidence="3">
    <location>
        <begin position="46"/>
        <end position="124"/>
    </location>
</feature>
<dbReference type="GO" id="GO:0003723">
    <property type="term" value="F:RNA binding"/>
    <property type="evidence" value="ECO:0007669"/>
    <property type="project" value="UniProtKB-UniRule"/>
</dbReference>
<name>A0A7R9PWL7_9ACAR</name>
<reference evidence="4" key="1">
    <citation type="submission" date="2020-11" db="EMBL/GenBank/DDBJ databases">
        <authorList>
            <person name="Tran Van P."/>
        </authorList>
    </citation>
    <scope>NUCLEOTIDE SEQUENCE</scope>
</reference>
<dbReference type="InterPro" id="IPR000504">
    <property type="entry name" value="RRM_dom"/>
</dbReference>
<evidence type="ECO:0000256" key="2">
    <source>
        <dbReference type="PROSITE-ProRule" id="PRU00176"/>
    </source>
</evidence>
<dbReference type="EMBL" id="CAJPIZ010001682">
    <property type="protein sequence ID" value="CAG2103906.1"/>
    <property type="molecule type" value="Genomic_DNA"/>
</dbReference>
<dbReference type="CDD" id="cd12249">
    <property type="entry name" value="RRM1_hnRNPR_like"/>
    <property type="match status" value="1"/>
</dbReference>